<reference evidence="2" key="1">
    <citation type="journal article" date="2020" name="Nature">
        <title>Giant virus diversity and host interactions through global metagenomics.</title>
        <authorList>
            <person name="Schulz F."/>
            <person name="Roux S."/>
            <person name="Paez-Espino D."/>
            <person name="Jungbluth S."/>
            <person name="Walsh D.A."/>
            <person name="Denef V.J."/>
            <person name="McMahon K.D."/>
            <person name="Konstantinidis K.T."/>
            <person name="Eloe-Fadrosh E.A."/>
            <person name="Kyrpides N.C."/>
            <person name="Woyke T."/>
        </authorList>
    </citation>
    <scope>NUCLEOTIDE SEQUENCE</scope>
    <source>
        <strain evidence="2">GVMAG-M-3300027759-16</strain>
    </source>
</reference>
<feature type="transmembrane region" description="Helical" evidence="1">
    <location>
        <begin position="37"/>
        <end position="58"/>
    </location>
</feature>
<sequence length="76" mass="9082">MDLAELRKQKILDMSIFDWVTSLLGAFWLSYVFDIKWSMMFAFLLFWIAFGVVVHAYFKIPTMFGYYLGINEKPLR</sequence>
<accession>A0A6C0L711</accession>
<dbReference type="EMBL" id="MN740439">
    <property type="protein sequence ID" value="QHU26393.1"/>
    <property type="molecule type" value="Genomic_DNA"/>
</dbReference>
<name>A0A6C0L711_9ZZZZ</name>
<dbReference type="AlphaFoldDB" id="A0A6C0L711"/>
<organism evidence="2">
    <name type="scientific">viral metagenome</name>
    <dbReference type="NCBI Taxonomy" id="1070528"/>
    <lineage>
        <taxon>unclassified sequences</taxon>
        <taxon>metagenomes</taxon>
        <taxon>organismal metagenomes</taxon>
    </lineage>
</organism>
<proteinExistence type="predicted"/>
<keyword evidence="1" id="KW-0472">Membrane</keyword>
<keyword evidence="1" id="KW-1133">Transmembrane helix</keyword>
<protein>
    <submittedName>
        <fullName evidence="2">Uncharacterized protein</fullName>
    </submittedName>
</protein>
<evidence type="ECO:0000313" key="2">
    <source>
        <dbReference type="EMBL" id="QHU26393.1"/>
    </source>
</evidence>
<evidence type="ECO:0000256" key="1">
    <source>
        <dbReference type="SAM" id="Phobius"/>
    </source>
</evidence>
<feature type="transmembrane region" description="Helical" evidence="1">
    <location>
        <begin position="12"/>
        <end position="31"/>
    </location>
</feature>
<keyword evidence="1" id="KW-0812">Transmembrane</keyword>